<comment type="caution">
    <text evidence="2">The sequence shown here is derived from an EMBL/GenBank/DDBJ whole genome shotgun (WGS) entry which is preliminary data.</text>
</comment>
<sequence length="144" mass="16457">MRLLIPHFLWRRSSPKREARRSLRTGLAALSATALAIALLPQISGASENKGNTMTYPPTERTDTVDTHFGTTVADPYRWLESDIRRDGKVEAWITKQKNLTEDYLATLPGRDLFKLRLQALFDHRPVCPRERNGSRCSRPQQLV</sequence>
<dbReference type="AlphaFoldDB" id="A0A4R3QIJ1"/>
<proteinExistence type="predicted"/>
<feature type="domain" description="Peptidase S9A N-terminal" evidence="1">
    <location>
        <begin position="57"/>
        <end position="126"/>
    </location>
</feature>
<protein>
    <submittedName>
        <fullName evidence="2">Prolyl oligopeptidase family protein</fullName>
    </submittedName>
</protein>
<name>A0A4R3QIJ1_9HYPH</name>
<keyword evidence="3" id="KW-1185">Reference proteome</keyword>
<dbReference type="Pfam" id="PF02897">
    <property type="entry name" value="Peptidase_S9_N"/>
    <property type="match status" value="1"/>
</dbReference>
<dbReference type="Proteomes" id="UP000295547">
    <property type="component" value="Unassembled WGS sequence"/>
</dbReference>
<evidence type="ECO:0000313" key="3">
    <source>
        <dbReference type="Proteomes" id="UP000295547"/>
    </source>
</evidence>
<evidence type="ECO:0000313" key="2">
    <source>
        <dbReference type="EMBL" id="TCU21401.1"/>
    </source>
</evidence>
<dbReference type="SUPFAM" id="SSF50993">
    <property type="entry name" value="Peptidase/esterase 'gauge' domain"/>
    <property type="match status" value="1"/>
</dbReference>
<dbReference type="InterPro" id="IPR029058">
    <property type="entry name" value="AB_hydrolase_fold"/>
</dbReference>
<reference evidence="2 3" key="1">
    <citation type="submission" date="2019-03" db="EMBL/GenBank/DDBJ databases">
        <title>Genomic Encyclopedia of Type Strains, Phase IV (KMG-V): Genome sequencing to study the core and pangenomes of soil and plant-associated prokaryotes.</title>
        <authorList>
            <person name="Whitman W."/>
        </authorList>
    </citation>
    <scope>NUCLEOTIDE SEQUENCE [LARGE SCALE GENOMIC DNA]</scope>
    <source>
        <strain evidence="2 3">Gr42</strain>
    </source>
</reference>
<accession>A0A4R3QIJ1</accession>
<organism evidence="2 3">
    <name type="scientific">Rhizobium azibense</name>
    <dbReference type="NCBI Taxonomy" id="1136135"/>
    <lineage>
        <taxon>Bacteria</taxon>
        <taxon>Pseudomonadati</taxon>
        <taxon>Pseudomonadota</taxon>
        <taxon>Alphaproteobacteria</taxon>
        <taxon>Hyphomicrobiales</taxon>
        <taxon>Rhizobiaceae</taxon>
        <taxon>Rhizobium/Agrobacterium group</taxon>
        <taxon>Rhizobium</taxon>
    </lineage>
</organism>
<evidence type="ECO:0000259" key="1">
    <source>
        <dbReference type="Pfam" id="PF02897"/>
    </source>
</evidence>
<gene>
    <name evidence="2" type="ORF">EV130_111258</name>
</gene>
<dbReference type="EMBL" id="SMBJ01000011">
    <property type="protein sequence ID" value="TCU21401.1"/>
    <property type="molecule type" value="Genomic_DNA"/>
</dbReference>
<dbReference type="InterPro" id="IPR023302">
    <property type="entry name" value="Pept_S9A_N"/>
</dbReference>
<dbReference type="Gene3D" id="3.40.50.1820">
    <property type="entry name" value="alpha/beta hydrolase"/>
    <property type="match status" value="1"/>
</dbReference>
<dbReference type="GO" id="GO:0004252">
    <property type="term" value="F:serine-type endopeptidase activity"/>
    <property type="evidence" value="ECO:0007669"/>
    <property type="project" value="InterPro"/>
</dbReference>